<reference evidence="4" key="1">
    <citation type="submission" date="2023-03" db="EMBL/GenBank/DDBJ databases">
        <title>Chromosome-scale reference genome and RAD-based genetic map of yellow starthistle (Centaurea solstitialis) reveal putative structural variation and QTLs associated with invader traits.</title>
        <authorList>
            <person name="Reatini B."/>
            <person name="Cang F.A."/>
            <person name="Jiang Q."/>
            <person name="Mckibben M.T.W."/>
            <person name="Barker M.S."/>
            <person name="Rieseberg L.H."/>
            <person name="Dlugosch K.M."/>
        </authorList>
    </citation>
    <scope>NUCLEOTIDE SEQUENCE</scope>
    <source>
        <strain evidence="4">CAN-66</strain>
        <tissue evidence="4">Leaf</tissue>
    </source>
</reference>
<dbReference type="Pfam" id="PF00112">
    <property type="entry name" value="Peptidase_C1"/>
    <property type="match status" value="1"/>
</dbReference>
<evidence type="ECO:0000313" key="5">
    <source>
        <dbReference type="Proteomes" id="UP001172457"/>
    </source>
</evidence>
<accession>A0AA38WM68</accession>
<keyword evidence="2" id="KW-0732">Signal</keyword>
<dbReference type="InterPro" id="IPR000668">
    <property type="entry name" value="Peptidase_C1A_C"/>
</dbReference>
<dbReference type="InterPro" id="IPR038765">
    <property type="entry name" value="Papain-like_cys_pep_sf"/>
</dbReference>
<evidence type="ECO:0000256" key="1">
    <source>
        <dbReference type="ARBA" id="ARBA00008455"/>
    </source>
</evidence>
<dbReference type="GO" id="GO:0006508">
    <property type="term" value="P:proteolysis"/>
    <property type="evidence" value="ECO:0007669"/>
    <property type="project" value="InterPro"/>
</dbReference>
<dbReference type="PANTHER" id="PTHR12411">
    <property type="entry name" value="CYSTEINE PROTEASE FAMILY C1-RELATED"/>
    <property type="match status" value="1"/>
</dbReference>
<feature type="signal peptide" evidence="2">
    <location>
        <begin position="1"/>
        <end position="24"/>
    </location>
</feature>
<comment type="caution">
    <text evidence="4">The sequence shown here is derived from an EMBL/GenBank/DDBJ whole genome shotgun (WGS) entry which is preliminary data.</text>
</comment>
<proteinExistence type="inferred from homology"/>
<sequence length="123" mass="13606">MSHDESLPLVVLLVFGMWVCHVTSRALTEETIGSWWAFSRIAATKGITQLTTKKLISLSEQELMDCDRSREDQGCEGGYMDDGFKFIVDNKGINTEAAYAYQAADATCNTKKEAVHTAKITGH</sequence>
<dbReference type="Proteomes" id="UP001172457">
    <property type="component" value="Chromosome 1"/>
</dbReference>
<evidence type="ECO:0000256" key="2">
    <source>
        <dbReference type="SAM" id="SignalP"/>
    </source>
</evidence>
<dbReference type="GO" id="GO:0008234">
    <property type="term" value="F:cysteine-type peptidase activity"/>
    <property type="evidence" value="ECO:0007669"/>
    <property type="project" value="InterPro"/>
</dbReference>
<feature type="domain" description="Peptidase C1A papain C-terminal" evidence="3">
    <location>
        <begin position="32"/>
        <end position="121"/>
    </location>
</feature>
<dbReference type="InterPro" id="IPR013128">
    <property type="entry name" value="Peptidase_C1A"/>
</dbReference>
<name>A0AA38WM68_9ASTR</name>
<protein>
    <recommendedName>
        <fullName evidence="3">Peptidase C1A papain C-terminal domain-containing protein</fullName>
    </recommendedName>
</protein>
<feature type="chain" id="PRO_5041282629" description="Peptidase C1A papain C-terminal domain-containing protein" evidence="2">
    <location>
        <begin position="25"/>
        <end position="123"/>
    </location>
</feature>
<dbReference type="SUPFAM" id="SSF54001">
    <property type="entry name" value="Cysteine proteinases"/>
    <property type="match status" value="1"/>
</dbReference>
<dbReference type="AlphaFoldDB" id="A0AA38WM68"/>
<comment type="similarity">
    <text evidence="1">Belongs to the peptidase C1 family.</text>
</comment>
<gene>
    <name evidence="4" type="ORF">OSB04_002248</name>
</gene>
<dbReference type="EMBL" id="JARYMX010000001">
    <property type="protein sequence ID" value="KAJ9566282.1"/>
    <property type="molecule type" value="Genomic_DNA"/>
</dbReference>
<organism evidence="4 5">
    <name type="scientific">Centaurea solstitialis</name>
    <name type="common">yellow star-thistle</name>
    <dbReference type="NCBI Taxonomy" id="347529"/>
    <lineage>
        <taxon>Eukaryota</taxon>
        <taxon>Viridiplantae</taxon>
        <taxon>Streptophyta</taxon>
        <taxon>Embryophyta</taxon>
        <taxon>Tracheophyta</taxon>
        <taxon>Spermatophyta</taxon>
        <taxon>Magnoliopsida</taxon>
        <taxon>eudicotyledons</taxon>
        <taxon>Gunneridae</taxon>
        <taxon>Pentapetalae</taxon>
        <taxon>asterids</taxon>
        <taxon>campanulids</taxon>
        <taxon>Asterales</taxon>
        <taxon>Asteraceae</taxon>
        <taxon>Carduoideae</taxon>
        <taxon>Cardueae</taxon>
        <taxon>Centaureinae</taxon>
        <taxon>Centaurea</taxon>
    </lineage>
</organism>
<evidence type="ECO:0000313" key="4">
    <source>
        <dbReference type="EMBL" id="KAJ9566282.1"/>
    </source>
</evidence>
<keyword evidence="5" id="KW-1185">Reference proteome</keyword>
<dbReference type="Gene3D" id="3.90.70.10">
    <property type="entry name" value="Cysteine proteinases"/>
    <property type="match status" value="1"/>
</dbReference>
<evidence type="ECO:0000259" key="3">
    <source>
        <dbReference type="Pfam" id="PF00112"/>
    </source>
</evidence>